<feature type="region of interest" description="Disordered" evidence="2">
    <location>
        <begin position="51"/>
        <end position="84"/>
    </location>
</feature>
<dbReference type="EMBL" id="AP029267">
    <property type="protein sequence ID" value="BFG03949.1"/>
    <property type="molecule type" value="Genomic_DNA"/>
</dbReference>
<dbReference type="Proteomes" id="UP001500889">
    <property type="component" value="Chromosome E"/>
</dbReference>
<keyword evidence="4" id="KW-1185">Reference proteome</keyword>
<evidence type="ECO:0000256" key="1">
    <source>
        <dbReference type="SAM" id="Coils"/>
    </source>
</evidence>
<evidence type="ECO:0000256" key="2">
    <source>
        <dbReference type="SAM" id="MobiDB-lite"/>
    </source>
</evidence>
<name>A0AAU9G772_DROMD</name>
<gene>
    <name evidence="3" type="ORF">DMAD_03054</name>
</gene>
<sequence length="229" mass="26752">MSIMDESFPAELFDELNSNGASTPRQMQDIKRPKIFGNKHSGESNQSIVYQKQQGRNTLPECVPPSEATQSKAEDRRKRFSHSAYTKRRYKHVTSKVAKYITDMEAQDEKGRRAKENLLRNNSMPEYQAEPSDAKELGHFSVDELFAVDLSVANDSADISERLLSEIERHRREIVRLQEENLRVQSYSDYLQTKLDEKAMQTLIMKRNLETIRIEMECYRHKLRKYESA</sequence>
<evidence type="ECO:0000313" key="4">
    <source>
        <dbReference type="Proteomes" id="UP001500889"/>
    </source>
</evidence>
<keyword evidence="1" id="KW-0175">Coiled coil</keyword>
<feature type="coiled-coil region" evidence="1">
    <location>
        <begin position="160"/>
        <end position="229"/>
    </location>
</feature>
<proteinExistence type="predicted"/>
<reference evidence="3 4" key="1">
    <citation type="submission" date="2024-02" db="EMBL/GenBank/DDBJ databases">
        <title>A chromosome-level genome assembly of Drosophila madeirensis, a fruit fly species endemic to Madeira island.</title>
        <authorList>
            <person name="Tomihara K."/>
            <person name="Llopart A."/>
            <person name="Yamamoto D."/>
        </authorList>
    </citation>
    <scope>NUCLEOTIDE SEQUENCE [LARGE SCALE GENOMIC DNA]</scope>
    <source>
        <strain evidence="3 4">RF1</strain>
    </source>
</reference>
<protein>
    <submittedName>
        <fullName evidence="3">Protein swallow-like</fullName>
    </submittedName>
</protein>
<evidence type="ECO:0000313" key="3">
    <source>
        <dbReference type="EMBL" id="BFG03949.1"/>
    </source>
</evidence>
<dbReference type="AlphaFoldDB" id="A0AAU9G772"/>
<accession>A0AAU9G772</accession>
<organism evidence="3 4">
    <name type="scientific">Drosophila madeirensis</name>
    <name type="common">Fruit fly</name>
    <dbReference type="NCBI Taxonomy" id="30013"/>
    <lineage>
        <taxon>Eukaryota</taxon>
        <taxon>Metazoa</taxon>
        <taxon>Ecdysozoa</taxon>
        <taxon>Arthropoda</taxon>
        <taxon>Hexapoda</taxon>
        <taxon>Insecta</taxon>
        <taxon>Pterygota</taxon>
        <taxon>Neoptera</taxon>
        <taxon>Endopterygota</taxon>
        <taxon>Diptera</taxon>
        <taxon>Brachycera</taxon>
        <taxon>Muscomorpha</taxon>
        <taxon>Ephydroidea</taxon>
        <taxon>Drosophilidae</taxon>
        <taxon>Drosophila</taxon>
        <taxon>Sophophora</taxon>
    </lineage>
</organism>